<feature type="compositionally biased region" description="Low complexity" evidence="1">
    <location>
        <begin position="270"/>
        <end position="288"/>
    </location>
</feature>
<protein>
    <submittedName>
        <fullName evidence="2">Uncharacterized protein</fullName>
    </submittedName>
</protein>
<keyword evidence="3" id="KW-1185">Reference proteome</keyword>
<accession>Q2H6Z1</accession>
<feature type="compositionally biased region" description="Pro residues" evidence="1">
    <location>
        <begin position="84"/>
        <end position="95"/>
    </location>
</feature>
<dbReference type="Proteomes" id="UP000001056">
    <property type="component" value="Unassembled WGS sequence"/>
</dbReference>
<dbReference type="EMBL" id="CH408031">
    <property type="protein sequence ID" value="EAQ88955.1"/>
    <property type="molecule type" value="Genomic_DNA"/>
</dbReference>
<dbReference type="AlphaFoldDB" id="Q2H6Z1"/>
<dbReference type="STRING" id="306901.Q2H6Z1"/>
<proteinExistence type="predicted"/>
<dbReference type="eggNOG" id="ENOG502SWGH">
    <property type="taxonomic scope" value="Eukaryota"/>
</dbReference>
<name>Q2H6Z1_CHAGB</name>
<evidence type="ECO:0000313" key="3">
    <source>
        <dbReference type="Proteomes" id="UP000001056"/>
    </source>
</evidence>
<sequence>MAGRRPIDKLPNVVNDVVITTAKTFKAARQDGKGNPAAAAVAMEARVPASVEQFNAILDDIESEILLSKAVIERDLRLLRAKRQPPPPEPKPVAPTAPMVIDLESPKMTPKPSFAGLPGPSLPRKQASKPVAPFPNMGFDGASPEVAAAPNPKSVAKSKDVKNQARPAGAAGPVARPASVPQKKDVKVPSPHLHRPGGVATAPQTPINPPAQPKSSFVATAAANRQASTLGPSNAPGSSAATPPAPVTGNGNLFIDMTFSVAPASGDAHVQNQVPQPQRTTPQQQLPPSGSGVANTAAGDAPGPQMDQFKGGPADVANMDVGIQDIKTEDANNITNVDEKIDGLFDLGSADLDDNIDLEYDLGNGDNSNFNDMYFPTGDNSNGAGEFDDAFFNLNG</sequence>
<dbReference type="HOGENOM" id="CLU_625829_0_0_1"/>
<dbReference type="GeneID" id="4391131"/>
<feature type="region of interest" description="Disordered" evidence="1">
    <location>
        <begin position="81"/>
        <end position="249"/>
    </location>
</feature>
<dbReference type="OrthoDB" id="5409998at2759"/>
<feature type="compositionally biased region" description="Low complexity" evidence="1">
    <location>
        <begin position="165"/>
        <end position="181"/>
    </location>
</feature>
<feature type="region of interest" description="Disordered" evidence="1">
    <location>
        <begin position="266"/>
        <end position="315"/>
    </location>
</feature>
<feature type="compositionally biased region" description="Polar residues" evidence="1">
    <location>
        <begin position="213"/>
        <end position="231"/>
    </location>
</feature>
<evidence type="ECO:0000256" key="1">
    <source>
        <dbReference type="SAM" id="MobiDB-lite"/>
    </source>
</evidence>
<organism evidence="2 3">
    <name type="scientific">Chaetomium globosum (strain ATCC 6205 / CBS 148.51 / DSM 1962 / NBRC 6347 / NRRL 1970)</name>
    <name type="common">Soil fungus</name>
    <dbReference type="NCBI Taxonomy" id="306901"/>
    <lineage>
        <taxon>Eukaryota</taxon>
        <taxon>Fungi</taxon>
        <taxon>Dikarya</taxon>
        <taxon>Ascomycota</taxon>
        <taxon>Pezizomycotina</taxon>
        <taxon>Sordariomycetes</taxon>
        <taxon>Sordariomycetidae</taxon>
        <taxon>Sordariales</taxon>
        <taxon>Chaetomiaceae</taxon>
        <taxon>Chaetomium</taxon>
    </lineage>
</organism>
<reference evidence="3" key="1">
    <citation type="journal article" date="2015" name="Genome Announc.">
        <title>Draft genome sequence of the cellulolytic fungus Chaetomium globosum.</title>
        <authorList>
            <person name="Cuomo C.A."/>
            <person name="Untereiner W.A."/>
            <person name="Ma L.-J."/>
            <person name="Grabherr M."/>
            <person name="Birren B.W."/>
        </authorList>
    </citation>
    <scope>NUCLEOTIDE SEQUENCE [LARGE SCALE GENOMIC DNA]</scope>
    <source>
        <strain evidence="3">ATCC 6205 / CBS 148.51 / DSM 1962 / NBRC 6347 / NRRL 1970</strain>
    </source>
</reference>
<gene>
    <name evidence="2" type="ORF">CHGG_05574</name>
</gene>
<dbReference type="InParanoid" id="Q2H6Z1"/>
<dbReference type="RefSeq" id="XP_001221669.1">
    <property type="nucleotide sequence ID" value="XM_001221668.1"/>
</dbReference>
<dbReference type="OMA" id="EDANMSN"/>
<dbReference type="VEuPathDB" id="FungiDB:CHGG_05574"/>
<evidence type="ECO:0000313" key="2">
    <source>
        <dbReference type="EMBL" id="EAQ88955.1"/>
    </source>
</evidence>
<feature type="compositionally biased region" description="Low complexity" evidence="1">
    <location>
        <begin position="232"/>
        <end position="242"/>
    </location>
</feature>